<proteinExistence type="predicted"/>
<organism evidence="1 2">
    <name type="scientific">Gordonia insulae</name>
    <dbReference type="NCBI Taxonomy" id="2420509"/>
    <lineage>
        <taxon>Bacteria</taxon>
        <taxon>Bacillati</taxon>
        <taxon>Actinomycetota</taxon>
        <taxon>Actinomycetes</taxon>
        <taxon>Mycobacteriales</taxon>
        <taxon>Gordoniaceae</taxon>
        <taxon>Gordonia</taxon>
    </lineage>
</organism>
<dbReference type="KEGG" id="gom:D7316_00025"/>
<evidence type="ECO:0000313" key="2">
    <source>
        <dbReference type="Proteomes" id="UP000271469"/>
    </source>
</evidence>
<gene>
    <name evidence="1" type="ORF">D7316_00025</name>
</gene>
<dbReference type="EMBL" id="CP033972">
    <property type="protein sequence ID" value="AZG43461.1"/>
    <property type="molecule type" value="Genomic_DNA"/>
</dbReference>
<dbReference type="AlphaFoldDB" id="A0A3G8JE33"/>
<name>A0A3G8JE33_9ACTN</name>
<protein>
    <submittedName>
        <fullName evidence="1">Uncharacterized protein</fullName>
    </submittedName>
</protein>
<reference evidence="1 2" key="1">
    <citation type="submission" date="2018-11" db="EMBL/GenBank/DDBJ databases">
        <title>Gordonia insulae sp. nov., isolated from an island soil.</title>
        <authorList>
            <person name="Kim Y.S."/>
            <person name="Kim S.B."/>
        </authorList>
    </citation>
    <scope>NUCLEOTIDE SEQUENCE [LARGE SCALE GENOMIC DNA]</scope>
    <source>
        <strain evidence="1 2">MMS17-SY073</strain>
    </source>
</reference>
<keyword evidence="2" id="KW-1185">Reference proteome</keyword>
<dbReference type="RefSeq" id="WP_124706502.1">
    <property type="nucleotide sequence ID" value="NZ_CP033972.1"/>
</dbReference>
<accession>A0A3G8JE33</accession>
<dbReference type="Proteomes" id="UP000271469">
    <property type="component" value="Chromosome"/>
</dbReference>
<sequence>MNRIVNRVPTLHRPLAEGASLQECIDWAENRWPALGGVLSIIIDVAMTTVINAALGINPGKSVHEEVWKSLPLERPHVPSSESRVQGGEQA</sequence>
<evidence type="ECO:0000313" key="1">
    <source>
        <dbReference type="EMBL" id="AZG43461.1"/>
    </source>
</evidence>